<feature type="region of interest" description="Disordered" evidence="10">
    <location>
        <begin position="1054"/>
        <end position="1129"/>
    </location>
</feature>
<evidence type="ECO:0000259" key="11">
    <source>
        <dbReference type="PROSITE" id="PS50102"/>
    </source>
</evidence>
<organism evidence="12 13">
    <name type="scientific">Elsinoe batatas</name>
    <dbReference type="NCBI Taxonomy" id="2601811"/>
    <lineage>
        <taxon>Eukaryota</taxon>
        <taxon>Fungi</taxon>
        <taxon>Dikarya</taxon>
        <taxon>Ascomycota</taxon>
        <taxon>Pezizomycotina</taxon>
        <taxon>Dothideomycetes</taxon>
        <taxon>Dothideomycetidae</taxon>
        <taxon>Myriangiales</taxon>
        <taxon>Elsinoaceae</taxon>
        <taxon>Elsinoe</taxon>
    </lineage>
</organism>
<dbReference type="InterPro" id="IPR012677">
    <property type="entry name" value="Nucleotide-bd_a/b_plait_sf"/>
</dbReference>
<keyword evidence="6" id="KW-0539">Nucleus</keyword>
<feature type="compositionally biased region" description="Gly residues" evidence="10">
    <location>
        <begin position="1085"/>
        <end position="1097"/>
    </location>
</feature>
<feature type="domain" description="RRM" evidence="11">
    <location>
        <begin position="681"/>
        <end position="756"/>
    </location>
</feature>
<evidence type="ECO:0000256" key="3">
    <source>
        <dbReference type="ARBA" id="ARBA00022737"/>
    </source>
</evidence>
<dbReference type="Gene3D" id="1.25.40.10">
    <property type="entry name" value="Tetratricopeptide repeat domain"/>
    <property type="match status" value="2"/>
</dbReference>
<dbReference type="InterPro" id="IPR031766">
    <property type="entry name" value="RRM_occluded"/>
</dbReference>
<keyword evidence="2" id="KW-0507">mRNA processing</keyword>
<proteinExistence type="predicted"/>
<protein>
    <recommendedName>
        <fullName evidence="8">U4/U6 snRNA-associated-splicing factor PRP24</fullName>
    </recommendedName>
</protein>
<dbReference type="InterPro" id="IPR034397">
    <property type="entry name" value="Prp24_RRM1"/>
</dbReference>
<dbReference type="PANTHER" id="PTHR24012">
    <property type="entry name" value="RNA BINDING PROTEIN"/>
    <property type="match status" value="1"/>
</dbReference>
<name>A0A8K0L0K5_9PEZI</name>
<evidence type="ECO:0000313" key="13">
    <source>
        <dbReference type="Proteomes" id="UP000809789"/>
    </source>
</evidence>
<dbReference type="Pfam" id="PF16842">
    <property type="entry name" value="RRM_occluded"/>
    <property type="match status" value="1"/>
</dbReference>
<keyword evidence="4 9" id="KW-0694">RNA-binding</keyword>
<comment type="subcellular location">
    <subcellularLocation>
        <location evidence="1">Nucleus</location>
    </subcellularLocation>
</comment>
<dbReference type="InterPro" id="IPR011990">
    <property type="entry name" value="TPR-like_helical_dom_sf"/>
</dbReference>
<dbReference type="InterPro" id="IPR035979">
    <property type="entry name" value="RBD_domain_sf"/>
</dbReference>
<dbReference type="CDD" id="cd00590">
    <property type="entry name" value="RRM_SF"/>
    <property type="match status" value="1"/>
</dbReference>
<feature type="compositionally biased region" description="Low complexity" evidence="10">
    <location>
        <begin position="611"/>
        <end position="625"/>
    </location>
</feature>
<evidence type="ECO:0000256" key="10">
    <source>
        <dbReference type="SAM" id="MobiDB-lite"/>
    </source>
</evidence>
<evidence type="ECO:0000256" key="4">
    <source>
        <dbReference type="ARBA" id="ARBA00022884"/>
    </source>
</evidence>
<dbReference type="GO" id="GO:0006397">
    <property type="term" value="P:mRNA processing"/>
    <property type="evidence" value="ECO:0007669"/>
    <property type="project" value="UniProtKB-KW"/>
</dbReference>
<accession>A0A8K0L0K5</accession>
<dbReference type="EMBL" id="JAESVG020000008">
    <property type="protein sequence ID" value="KAG8625270.1"/>
    <property type="molecule type" value="Genomic_DNA"/>
</dbReference>
<comment type="caution">
    <text evidence="12">The sequence shown here is derived from an EMBL/GenBank/DDBJ whole genome shotgun (WGS) entry which is preliminary data.</text>
</comment>
<comment type="function">
    <text evidence="7">Functions as a recycling factor of the spliceosome, a machinery that forms on each precursor-messenger RNA (pre-mRNA) and catalyzes the removal of introns. Chaperones the re-annealing of U4 and U6 snRNAs (small nuclear RNAs) released from previous rounds of splicing, an initial step in reforming the U4/U6-U5 tri-snRNP (small nuclear ribonucleoprotein) that can reassemble into another spliceosome complex; this step involves binding U6 and facilitating the unwinding of the U6 internal stem loop, followed by base-pairing of U6 to U4.</text>
</comment>
<dbReference type="PROSITE" id="PS50102">
    <property type="entry name" value="RRM"/>
    <property type="match status" value="4"/>
</dbReference>
<sequence>MRTHSASDLVMAEAPAQTPPPRSFSATSLSETDAKTIQDLTTYLADNSYDYNSHVQLINLLHRGFQAHTDTPLDENGQPSNPADYPWLTELRMARGAMDSRYAVGEDIWRDWINDESALAHSSEERSAVMELCMRAVQEEPASLVLWSLYGEWVWSTYAVANGYMEGDEDTWSEEDKLICKEVFSREMVLSVWSQAVEATKWRMDESHVVWNRYAELIMQDLPEQPTLQIIEEVQLLYMNRLQIPHAHWEGTSQAFWPFISKHKADSWEEIMSATNEIAAAAKDEYNKREAHELELTKAFRNNDNAALYNAFSAYLHWESKFKKKRGPFEHELRCAVYERALLRFPTLVEWWLDYVDYLTTTDTASTNILPLLERATRHCPWSGELWARRLLRVELDTQMYDEVEGVKHKATNSGLLPTGGMEEILLVYSTWCSYLRRRAFAPSATDDDVDMAEMAIAECLNDVENDGKKAYGGDFKGDPLWRIEKIFIKFLSQARRMQEARDQWARLIPLQGHSYDFWAQYYEWEIFVWGAERTVFNLRVQAPDTLPRLASEVLREAIKQKNLDWPEKIHQLYAHHFQTHESPEEIQKAQVALRRSQKTLKARRDRETEAAAAEVQAAAPTTQPLSEESVFTAKRKRDDEPDTNGDSAKRNKTEDIAPDDVGIEPSASASAQIKRDRENNSITVQRLPTNITEKRLRQFFGDCGTIFSINIVQDDQTASATATIEFETPDDVVTARTRDGKTLDGAEIQVKSGTQSTLYVTNYPASFAENEVRDLFSSYGTIVSIRFPSLKFNQRRRFCYVQFSTSQEAQAATQLHDKAIDGSSRLVVLISDPDAKKHRQGAISEGREIHIGNIEHAATEDDLRGFFAEAGTIETVRMLHAANGKFTGTAFIIFSKSDEAQAALNFNNKPLQSRILRVSLATDKSSRDAANKKHGTTKVFEAARSASPAPEGAPDARSPPADAESNDTAKTKRQRTVALLNLPDTVNDVRVHDFFATFGPIRKLTVRRDKGGALIEFVNVADAGKVSMNVDASSLGPECKVGEVATLLAGGKKNAGASEKKNGLGMRPASVSRPGQNRGRGGRRGGLGFKRGGAGVDGKEQGEEKGKSNSDFREMFLAGKKEEGRMEG</sequence>
<dbReference type="InterPro" id="IPR000504">
    <property type="entry name" value="RRM_dom"/>
</dbReference>
<dbReference type="SUPFAM" id="SSF54928">
    <property type="entry name" value="RNA-binding domain, RBD"/>
    <property type="match status" value="2"/>
</dbReference>
<evidence type="ECO:0000256" key="9">
    <source>
        <dbReference type="PROSITE-ProRule" id="PRU00176"/>
    </source>
</evidence>
<reference evidence="12" key="1">
    <citation type="submission" date="2021-07" db="EMBL/GenBank/DDBJ databases">
        <title>Elsinoe batatas strain:CRI-CJ2 Genome sequencing and assembly.</title>
        <authorList>
            <person name="Huang L."/>
        </authorList>
    </citation>
    <scope>NUCLEOTIDE SEQUENCE</scope>
    <source>
        <strain evidence="12">CRI-CJ2</strain>
    </source>
</reference>
<dbReference type="Pfam" id="PF00076">
    <property type="entry name" value="RRM_1"/>
    <property type="match status" value="3"/>
</dbReference>
<dbReference type="GO" id="GO:0008380">
    <property type="term" value="P:RNA splicing"/>
    <property type="evidence" value="ECO:0007669"/>
    <property type="project" value="UniProtKB-KW"/>
</dbReference>
<gene>
    <name evidence="12" type="ORF">KVT40_007021</name>
</gene>
<keyword evidence="3" id="KW-0677">Repeat</keyword>
<dbReference type="SUPFAM" id="SSF48452">
    <property type="entry name" value="TPR-like"/>
    <property type="match status" value="1"/>
</dbReference>
<dbReference type="CDD" id="cd12296">
    <property type="entry name" value="RRM1_Prp24"/>
    <property type="match status" value="1"/>
</dbReference>
<evidence type="ECO:0000256" key="7">
    <source>
        <dbReference type="ARBA" id="ARBA00093374"/>
    </source>
</evidence>
<dbReference type="SMART" id="SM00360">
    <property type="entry name" value="RRM"/>
    <property type="match status" value="4"/>
</dbReference>
<feature type="domain" description="RRM" evidence="11">
    <location>
        <begin position="848"/>
        <end position="924"/>
    </location>
</feature>
<evidence type="ECO:0000256" key="1">
    <source>
        <dbReference type="ARBA" id="ARBA00004123"/>
    </source>
</evidence>
<dbReference type="Proteomes" id="UP000809789">
    <property type="component" value="Unassembled WGS sequence"/>
</dbReference>
<evidence type="ECO:0000256" key="2">
    <source>
        <dbReference type="ARBA" id="ARBA00022664"/>
    </source>
</evidence>
<feature type="compositionally biased region" description="Basic and acidic residues" evidence="10">
    <location>
        <begin position="1098"/>
        <end position="1129"/>
    </location>
</feature>
<dbReference type="GO" id="GO:0005688">
    <property type="term" value="C:U6 snRNP"/>
    <property type="evidence" value="ECO:0007669"/>
    <property type="project" value="UniProtKB-ARBA"/>
</dbReference>
<evidence type="ECO:0000256" key="6">
    <source>
        <dbReference type="ARBA" id="ARBA00023242"/>
    </source>
</evidence>
<evidence type="ECO:0000313" key="12">
    <source>
        <dbReference type="EMBL" id="KAG8625270.1"/>
    </source>
</evidence>
<keyword evidence="13" id="KW-1185">Reference proteome</keyword>
<feature type="region of interest" description="Disordered" evidence="10">
    <location>
        <begin position="1"/>
        <end position="30"/>
    </location>
</feature>
<evidence type="ECO:0000256" key="8">
    <source>
        <dbReference type="ARBA" id="ARBA00093627"/>
    </source>
</evidence>
<dbReference type="FunFam" id="3.30.70.330:FF:000365">
    <property type="entry name" value="U4/U6 snRNA-associated-splicing factor PRP24"/>
    <property type="match status" value="1"/>
</dbReference>
<feature type="domain" description="RRM" evidence="11">
    <location>
        <begin position="757"/>
        <end position="834"/>
    </location>
</feature>
<feature type="region of interest" description="Disordered" evidence="10">
    <location>
        <begin position="598"/>
        <end position="678"/>
    </location>
</feature>
<dbReference type="GO" id="GO:0003723">
    <property type="term" value="F:RNA binding"/>
    <property type="evidence" value="ECO:0007669"/>
    <property type="project" value="UniProtKB-UniRule"/>
</dbReference>
<dbReference type="OrthoDB" id="360390at2759"/>
<feature type="region of interest" description="Disordered" evidence="10">
    <location>
        <begin position="924"/>
        <end position="975"/>
    </location>
</feature>
<dbReference type="SMART" id="SM00386">
    <property type="entry name" value="HAT"/>
    <property type="match status" value="4"/>
</dbReference>
<feature type="domain" description="RRM" evidence="11">
    <location>
        <begin position="976"/>
        <end position="1047"/>
    </location>
</feature>
<dbReference type="AlphaFoldDB" id="A0A8K0L0K5"/>
<dbReference type="Gene3D" id="3.30.70.330">
    <property type="match status" value="4"/>
</dbReference>
<dbReference type="InterPro" id="IPR003107">
    <property type="entry name" value="HAT"/>
</dbReference>
<keyword evidence="5" id="KW-0508">mRNA splicing</keyword>
<evidence type="ECO:0000256" key="5">
    <source>
        <dbReference type="ARBA" id="ARBA00023187"/>
    </source>
</evidence>